<gene>
    <name evidence="3" type="ORF">IAD49_02080</name>
</gene>
<dbReference type="Gene3D" id="2.40.260.10">
    <property type="entry name" value="Sortase"/>
    <property type="match status" value="1"/>
</dbReference>
<organism evidence="3 4">
    <name type="scientific">Candidatus Fimihabitans intestinipullorum</name>
    <dbReference type="NCBI Taxonomy" id="2840820"/>
    <lineage>
        <taxon>Bacteria</taxon>
        <taxon>Bacillati</taxon>
        <taxon>Mycoplasmatota</taxon>
        <taxon>Mycoplasmatota incertae sedis</taxon>
        <taxon>Candidatus Fimihabitans</taxon>
    </lineage>
</organism>
<dbReference type="AlphaFoldDB" id="A0A9D1HW64"/>
<feature type="transmembrane region" description="Helical" evidence="2">
    <location>
        <begin position="12"/>
        <end position="30"/>
    </location>
</feature>
<evidence type="ECO:0000256" key="1">
    <source>
        <dbReference type="ARBA" id="ARBA00022801"/>
    </source>
</evidence>
<dbReference type="GO" id="GO:0016787">
    <property type="term" value="F:hydrolase activity"/>
    <property type="evidence" value="ECO:0007669"/>
    <property type="project" value="UniProtKB-KW"/>
</dbReference>
<sequence>MQRKEHKFQLKKSHIILIGFLLIFGGIWFFCKDYIGTIRDEIFQEKNMELFETTEPTDEIAMTENETPQVENNTEAPVQQAPVSNTSNQNAFIGILEIPKINLKRGFVDINSSQNKISRNITVIQSSTYPDVDKGNLILAAHSGRGYIAFFKNLYKVQKGDTIYVTYQSMKYTYQVVNIYEQQKTGTAKIYRDTSKTTLTLITCTKDSKTLQTIYIAELVNKQPVA</sequence>
<keyword evidence="2" id="KW-0812">Transmembrane</keyword>
<dbReference type="InterPro" id="IPR023365">
    <property type="entry name" value="Sortase_dom-sf"/>
</dbReference>
<dbReference type="InterPro" id="IPR005754">
    <property type="entry name" value="Sortase"/>
</dbReference>
<accession>A0A9D1HW64</accession>
<name>A0A9D1HW64_9BACT</name>
<dbReference type="Pfam" id="PF04203">
    <property type="entry name" value="Sortase"/>
    <property type="match status" value="1"/>
</dbReference>
<keyword evidence="2" id="KW-0472">Membrane</keyword>
<dbReference type="EMBL" id="DVML01000012">
    <property type="protein sequence ID" value="HIU22350.1"/>
    <property type="molecule type" value="Genomic_DNA"/>
</dbReference>
<dbReference type="Proteomes" id="UP000824087">
    <property type="component" value="Unassembled WGS sequence"/>
</dbReference>
<evidence type="ECO:0000313" key="4">
    <source>
        <dbReference type="Proteomes" id="UP000824087"/>
    </source>
</evidence>
<reference evidence="3" key="2">
    <citation type="journal article" date="2021" name="PeerJ">
        <title>Extensive microbial diversity within the chicken gut microbiome revealed by metagenomics and culture.</title>
        <authorList>
            <person name="Gilroy R."/>
            <person name="Ravi A."/>
            <person name="Getino M."/>
            <person name="Pursley I."/>
            <person name="Horton D.L."/>
            <person name="Alikhan N.F."/>
            <person name="Baker D."/>
            <person name="Gharbi K."/>
            <person name="Hall N."/>
            <person name="Watson M."/>
            <person name="Adriaenssens E.M."/>
            <person name="Foster-Nyarko E."/>
            <person name="Jarju S."/>
            <person name="Secka A."/>
            <person name="Antonio M."/>
            <person name="Oren A."/>
            <person name="Chaudhuri R.R."/>
            <person name="La Ragione R."/>
            <person name="Hildebrand F."/>
            <person name="Pallen M.J."/>
        </authorList>
    </citation>
    <scope>NUCLEOTIDE SEQUENCE</scope>
    <source>
        <strain evidence="3">CHK197-8231</strain>
    </source>
</reference>
<protein>
    <submittedName>
        <fullName evidence="3">Sortase</fullName>
    </submittedName>
</protein>
<keyword evidence="2" id="KW-1133">Transmembrane helix</keyword>
<keyword evidence="1" id="KW-0378">Hydrolase</keyword>
<comment type="caution">
    <text evidence="3">The sequence shown here is derived from an EMBL/GenBank/DDBJ whole genome shotgun (WGS) entry which is preliminary data.</text>
</comment>
<dbReference type="CDD" id="cd00004">
    <property type="entry name" value="Sortase"/>
    <property type="match status" value="1"/>
</dbReference>
<reference evidence="3" key="1">
    <citation type="submission" date="2020-10" db="EMBL/GenBank/DDBJ databases">
        <authorList>
            <person name="Gilroy R."/>
        </authorList>
    </citation>
    <scope>NUCLEOTIDE SEQUENCE</scope>
    <source>
        <strain evidence="3">CHK197-8231</strain>
    </source>
</reference>
<evidence type="ECO:0000313" key="3">
    <source>
        <dbReference type="EMBL" id="HIU22350.1"/>
    </source>
</evidence>
<dbReference type="SUPFAM" id="SSF63817">
    <property type="entry name" value="Sortase"/>
    <property type="match status" value="1"/>
</dbReference>
<dbReference type="NCBIfam" id="TIGR01076">
    <property type="entry name" value="sortase_fam"/>
    <property type="match status" value="1"/>
</dbReference>
<proteinExistence type="predicted"/>
<evidence type="ECO:0000256" key="2">
    <source>
        <dbReference type="SAM" id="Phobius"/>
    </source>
</evidence>